<dbReference type="EMBL" id="UGGV01000001">
    <property type="protein sequence ID" value="STO24186.1"/>
    <property type="molecule type" value="Genomic_DNA"/>
</dbReference>
<organism evidence="2 4">
    <name type="scientific">Fluoribacter gormanii</name>
    <dbReference type="NCBI Taxonomy" id="464"/>
    <lineage>
        <taxon>Bacteria</taxon>
        <taxon>Pseudomonadati</taxon>
        <taxon>Pseudomonadota</taxon>
        <taxon>Gammaproteobacteria</taxon>
        <taxon>Legionellales</taxon>
        <taxon>Legionellaceae</taxon>
        <taxon>Fluoribacter</taxon>
    </lineage>
</organism>
<keyword evidence="3" id="KW-1185">Reference proteome</keyword>
<name>A0A377GHB6_9GAMM</name>
<accession>A0A377GHB6</accession>
<evidence type="ECO:0000313" key="4">
    <source>
        <dbReference type="Proteomes" id="UP000254374"/>
    </source>
</evidence>
<evidence type="ECO:0000313" key="3">
    <source>
        <dbReference type="Proteomes" id="UP000186808"/>
    </source>
</evidence>
<gene>
    <name evidence="2" type="ORF">NCTC11401_00992</name>
    <name evidence="1" type="ORF">SAMN05421777_1211</name>
</gene>
<proteinExistence type="predicted"/>
<reference evidence="2 4" key="2">
    <citation type="submission" date="2018-06" db="EMBL/GenBank/DDBJ databases">
        <authorList>
            <consortium name="Pathogen Informatics"/>
            <person name="Doyle S."/>
        </authorList>
    </citation>
    <scope>NUCLEOTIDE SEQUENCE [LARGE SCALE GENOMIC DNA]</scope>
    <source>
        <strain evidence="2 4">NCTC11401</strain>
    </source>
</reference>
<dbReference type="RefSeq" id="WP_076547546.1">
    <property type="nucleotide sequence ID" value="NZ_FTNL01000021.1"/>
</dbReference>
<dbReference type="EMBL" id="FTNL01000021">
    <property type="protein sequence ID" value="SIR71664.1"/>
    <property type="molecule type" value="Genomic_DNA"/>
</dbReference>
<evidence type="ECO:0000313" key="1">
    <source>
        <dbReference type="EMBL" id="SIR71664.1"/>
    </source>
</evidence>
<sequence length="125" mass="14194">MKRLNSALDLFGDKPWGYDGRVLRTCLCPMGRVNKAMDNKKTLPTAIAHTHRLLVHISTRLNSNYLLTATKPLKSNTYFEATTQYIFCPSATPFIEAIGYECCLHSENYFWSDNIGIGSHTMARF</sequence>
<reference evidence="1 3" key="1">
    <citation type="submission" date="2017-01" db="EMBL/GenBank/DDBJ databases">
        <authorList>
            <person name="Varghese N."/>
            <person name="Submissions S."/>
        </authorList>
    </citation>
    <scope>NUCLEOTIDE SEQUENCE [LARGE SCALE GENOMIC DNA]</scope>
    <source>
        <strain evidence="1 3">ATCC 33342</strain>
    </source>
</reference>
<protein>
    <submittedName>
        <fullName evidence="2">Uncharacterized protein</fullName>
    </submittedName>
</protein>
<evidence type="ECO:0000313" key="2">
    <source>
        <dbReference type="EMBL" id="STO24186.1"/>
    </source>
</evidence>
<dbReference type="Proteomes" id="UP000186808">
    <property type="component" value="Unassembled WGS sequence"/>
</dbReference>
<dbReference type="Proteomes" id="UP000254374">
    <property type="component" value="Unassembled WGS sequence"/>
</dbReference>
<dbReference type="AlphaFoldDB" id="A0A377GHB6"/>